<sequence length="158" mass="17593">MSTSNKITLTSSDGEKFEIEEAVAREFEIVANMIEDDCASRSFSSANVAAKALGAAIEYSKKHVDAGAVENNEEAADKLKKWDQDFLADYDNAMIFDLILAASANNLNCKGLLEITCKKVADNIKNLSPEDICRIFHLNDFTEEEEAEVRKESEWAFQ</sequence>
<feature type="domain" description="SKP1 component POZ" evidence="6">
    <location>
        <begin position="5"/>
        <end position="64"/>
    </location>
</feature>
<keyword evidence="3 4" id="KW-0833">Ubl conjugation pathway</keyword>
<dbReference type="SUPFAM" id="SSF54695">
    <property type="entry name" value="POZ domain"/>
    <property type="match status" value="1"/>
</dbReference>
<comment type="function">
    <text evidence="4">Involved in ubiquitination and subsequent proteasomal degradation of target proteins. Together with CUL1, RBX1 and a F-box protein, it forms a SCF E3 ubiquitin ligase complex. The functional specificity of this complex depends on the type of F-box protein. In the SCF complex, it serves as an adapter that links the F-box protein to CUL1.</text>
</comment>
<comment type="pathway">
    <text evidence="1 4">Protein modification; protein ubiquitination.</text>
</comment>
<comment type="similarity">
    <text evidence="2 4">Belongs to the SKP1 family.</text>
</comment>
<dbReference type="InterPro" id="IPR036296">
    <property type="entry name" value="SKP1-like_dim_sf"/>
</dbReference>
<dbReference type="SUPFAM" id="SSF81382">
    <property type="entry name" value="Skp1 dimerisation domain-like"/>
    <property type="match status" value="1"/>
</dbReference>
<dbReference type="GO" id="GO:0009867">
    <property type="term" value="P:jasmonic acid mediated signaling pathway"/>
    <property type="evidence" value="ECO:0007669"/>
    <property type="project" value="UniProtKB-ARBA"/>
</dbReference>
<evidence type="ECO:0000256" key="4">
    <source>
        <dbReference type="PIRNR" id="PIRNR028729"/>
    </source>
</evidence>
<dbReference type="InterPro" id="IPR016072">
    <property type="entry name" value="Skp1_comp_dimer"/>
</dbReference>
<dbReference type="Pfam" id="PF03931">
    <property type="entry name" value="Skp1_POZ"/>
    <property type="match status" value="1"/>
</dbReference>
<accession>A0A816MLJ4</accession>
<dbReference type="GO" id="GO:0016567">
    <property type="term" value="P:protein ubiquitination"/>
    <property type="evidence" value="ECO:0007669"/>
    <property type="project" value="UniProtKB-UniRule"/>
</dbReference>
<name>A0A816MLJ4_BRANA</name>
<proteinExistence type="inferred from homology"/>
<protein>
    <recommendedName>
        <fullName evidence="4">SKP1-like protein</fullName>
    </recommendedName>
</protein>
<evidence type="ECO:0000313" key="7">
    <source>
        <dbReference type="EMBL" id="CAF2000645.1"/>
    </source>
</evidence>
<gene>
    <name evidence="7" type="ORF">DARMORV10_C07P33690.1</name>
</gene>
<dbReference type="GO" id="GO:0006511">
    <property type="term" value="P:ubiquitin-dependent protein catabolic process"/>
    <property type="evidence" value="ECO:0007669"/>
    <property type="project" value="InterPro"/>
</dbReference>
<evidence type="ECO:0000256" key="2">
    <source>
        <dbReference type="ARBA" id="ARBA00009993"/>
    </source>
</evidence>
<dbReference type="SMART" id="SM00512">
    <property type="entry name" value="Skp1"/>
    <property type="match status" value="1"/>
</dbReference>
<dbReference type="Pfam" id="PF01466">
    <property type="entry name" value="Skp1"/>
    <property type="match status" value="1"/>
</dbReference>
<feature type="domain" description="SKP1 component dimerisation" evidence="5">
    <location>
        <begin position="110"/>
        <end position="156"/>
    </location>
</feature>
<dbReference type="InterPro" id="IPR016897">
    <property type="entry name" value="SKP1"/>
</dbReference>
<organism evidence="7">
    <name type="scientific">Brassica napus</name>
    <name type="common">Rape</name>
    <dbReference type="NCBI Taxonomy" id="3708"/>
    <lineage>
        <taxon>Eukaryota</taxon>
        <taxon>Viridiplantae</taxon>
        <taxon>Streptophyta</taxon>
        <taxon>Embryophyta</taxon>
        <taxon>Tracheophyta</taxon>
        <taxon>Spermatophyta</taxon>
        <taxon>Magnoliopsida</taxon>
        <taxon>eudicotyledons</taxon>
        <taxon>Gunneridae</taxon>
        <taxon>Pentapetalae</taxon>
        <taxon>rosids</taxon>
        <taxon>malvids</taxon>
        <taxon>Brassicales</taxon>
        <taxon>Brassicaceae</taxon>
        <taxon>Brassiceae</taxon>
        <taxon>Brassica</taxon>
    </lineage>
</organism>
<evidence type="ECO:0000256" key="1">
    <source>
        <dbReference type="ARBA" id="ARBA00004906"/>
    </source>
</evidence>
<evidence type="ECO:0000256" key="3">
    <source>
        <dbReference type="ARBA" id="ARBA00022786"/>
    </source>
</evidence>
<dbReference type="EMBL" id="HG994371">
    <property type="protein sequence ID" value="CAF2000645.1"/>
    <property type="molecule type" value="Genomic_DNA"/>
</dbReference>
<dbReference type="AlphaFoldDB" id="A0A816MLJ4"/>
<dbReference type="PANTHER" id="PTHR11165">
    <property type="entry name" value="SKP1"/>
    <property type="match status" value="1"/>
</dbReference>
<dbReference type="Proteomes" id="UP001295469">
    <property type="component" value="Chromosome C07"/>
</dbReference>
<dbReference type="InterPro" id="IPR011333">
    <property type="entry name" value="SKP1/BTB/POZ_sf"/>
</dbReference>
<evidence type="ECO:0000259" key="6">
    <source>
        <dbReference type="Pfam" id="PF03931"/>
    </source>
</evidence>
<comment type="subunit">
    <text evidence="4">Part of a SCF (SKP1-cullin-F-box) protein ligase complex.</text>
</comment>
<dbReference type="InterPro" id="IPR016073">
    <property type="entry name" value="Skp1_comp_POZ"/>
</dbReference>
<reference evidence="7" key="1">
    <citation type="submission" date="2021-01" db="EMBL/GenBank/DDBJ databases">
        <authorList>
            <consortium name="Genoscope - CEA"/>
            <person name="William W."/>
        </authorList>
    </citation>
    <scope>NUCLEOTIDE SEQUENCE</scope>
</reference>
<dbReference type="InterPro" id="IPR001232">
    <property type="entry name" value="SKP1-like"/>
</dbReference>
<dbReference type="PIRSF" id="PIRSF028729">
    <property type="entry name" value="E3_ubiquit_lig_SCF_Skp"/>
    <property type="match status" value="1"/>
</dbReference>
<evidence type="ECO:0000259" key="5">
    <source>
        <dbReference type="Pfam" id="PF01466"/>
    </source>
</evidence>
<dbReference type="Gene3D" id="3.30.710.10">
    <property type="entry name" value="Potassium Channel Kv1.1, Chain A"/>
    <property type="match status" value="1"/>
</dbReference>
<dbReference type="UniPathway" id="UPA00143"/>